<sequence>MGAKASKQYQQQERPQHRQIKVHNHSRRRSPAHLHTTRRASLSSSCSEHTLPSSSSSSVAEDFRRHHMPAALLPVLSKNDYAIGDDNNISTVTASSSGFNNSDISALFSQIDNASSIASGSISSRATTVSSHSSCRMGDKFLPPPYSAGQFTKVNYLQIINGLIPISSSGPTNVREELSQSTTSTSLQTDVILSQPHLQLMGSAEFGDTNTSRGSTTSANTDISHLSKSSTITSTDSQPHQLSHESILGELRQQRKLNARATSPIATSLSNTDPSAKSIQSILEFAFTRAQDLDDPTDYIEAYQATRCFADESNDPIARVWVAQCHLNGWGVPRNPTLAFQTLSSMARRNILNAYYPTGCCYYDGAGVPQDLTKAFYWFELAANCNEAMAQYRVGSMLAKGEGVKENAAQAFEWFRRGADNGNKYAQYIVGLHHEQGIMCQKDQEKARAYYLLSAEQKFPDSQTSLGVSLIQAGEHAQGLKWLEMAAQKDNARALLKLGIMYEEGDHVAQNNDLAVMHYKAAADRNDPVAQYLLGLNYRLGDLGLQQSYPDAVTYLQKSADQGFASAQRVLGLMYGEGVGVTQDYQKAIEFFKKAAEQGDMRANGLLGAYYENGYGVEQDYIQALDYYTKAASTGSDAAEFSIAQLLHKMRRYSQAYKWYGKAAKRGRKNARLMVARYKLHGWGGLEKDSAAAFKELVHLATVESFQEACFWVAACYEEGGGVEKDLTKAFEFYLKSAESGDIDGEFQVALMLSNGQGVSQNRKKAFDWYSRAARKGHRTAQYSMGLYYAKGLDGVSQDLAQAQTLFEQATAQGLPEAFNSLAALFETQERYEEALYWYKRGASNGDPVSLRQLAMMYDGGIGVSTSHEIAFKLFEKASLQHDAQSELMIGSYYEHGHYVEVDIEKSLTYYAKAEEHGAHIAPFAIAQILHNQGRYEEAYIKYQKAANNRKLANSKVGKTAQLMVSRYVLSYDGPSGPNSPSDPQSKAKALEKLLELAESKFKPAYFWVGDCYYSGNGIEKNMTQAFKWLQKAEAECRDNDAKLRVAKMYKNGLGTEQDFTQAINKFESLVETNHQAIAQLSLGQIYCEGSDDVERDLETAKVWFSKALEHKMADATYMLGLIAMEQGNEEEALTWYERAIDQGHVAAMREFALAYQHGEGSIEQDLSKTSFWLQRAAQEGDAEAMVYLGLAYEHGMGNVIFRNRDKAMQLYQDAAAMGNSNAMFLAAQMFHAGENYTQALELFESAAQMGKVTARVMTARYSLNGLGGTPENPEKGFKTLLECAEADCIEAYNLIGQCYELGLGTKQDLAEALNWYQKSANVCQDLEAMCKIARMYGEGSAVEQSHEEALYWYHQAAEAGAYPVAQYFIGLYHKEGLGGLDGDPEVAKIYFRKAADQGDARAMYELANILWSKRAYTSAMAYYEEAASCGVNDALRDLGNFYHEGVSSSAGSDMCVIPKDYETAFGYFLRASSLNDPTSTILVGAYYENGYFVNQDRNLALKYYKKAVELEGGSLAELAIGQLLHSDVDKRDEAIQWLVQAADHGNPLAELMVALYHLNGWGGVEQDVQYGFSKLLDMAEQGQSEAFAEVAKCYELGVGVEQDLEQAFGWWSEASAMEDDVESVFKVAVCHEYGLGTEVNLTKARDLYQVAANMGYDEACEKLELLN</sequence>
<dbReference type="SMART" id="SM00028">
    <property type="entry name" value="TPR"/>
    <property type="match status" value="10"/>
</dbReference>
<dbReference type="SUPFAM" id="SSF81901">
    <property type="entry name" value="HCP-like"/>
    <property type="match status" value="8"/>
</dbReference>
<proteinExistence type="inferred from homology"/>
<name>A0A8H7UA62_MORIS</name>
<organism evidence="3 4">
    <name type="scientific">Mortierella isabellina</name>
    <name type="common">Filamentous fungus</name>
    <name type="synonym">Umbelopsis isabellina</name>
    <dbReference type="NCBI Taxonomy" id="91625"/>
    <lineage>
        <taxon>Eukaryota</taxon>
        <taxon>Fungi</taxon>
        <taxon>Fungi incertae sedis</taxon>
        <taxon>Mucoromycota</taxon>
        <taxon>Mucoromycotina</taxon>
        <taxon>Umbelopsidomycetes</taxon>
        <taxon>Umbelopsidales</taxon>
        <taxon>Umbelopsidaceae</taxon>
        <taxon>Umbelopsis</taxon>
    </lineage>
</organism>
<dbReference type="InterPro" id="IPR006597">
    <property type="entry name" value="Sel1-like"/>
</dbReference>
<dbReference type="InterPro" id="IPR050767">
    <property type="entry name" value="Sel1_AlgK"/>
</dbReference>
<feature type="compositionally biased region" description="Basic residues" evidence="2">
    <location>
        <begin position="17"/>
        <end position="38"/>
    </location>
</feature>
<reference evidence="3" key="1">
    <citation type="submission" date="2020-12" db="EMBL/GenBank/DDBJ databases">
        <title>Metabolic potential, ecology and presence of endohyphal bacteria is reflected in genomic diversity of Mucoromycotina.</title>
        <authorList>
            <person name="Muszewska A."/>
            <person name="Okrasinska A."/>
            <person name="Steczkiewicz K."/>
            <person name="Drgas O."/>
            <person name="Orlowska M."/>
            <person name="Perlinska-Lenart U."/>
            <person name="Aleksandrzak-Piekarczyk T."/>
            <person name="Szatraj K."/>
            <person name="Zielenkiewicz U."/>
            <person name="Pilsyk S."/>
            <person name="Malc E."/>
            <person name="Mieczkowski P."/>
            <person name="Kruszewska J.S."/>
            <person name="Biernat P."/>
            <person name="Pawlowska J."/>
        </authorList>
    </citation>
    <scope>NUCLEOTIDE SEQUENCE</scope>
    <source>
        <strain evidence="3">WA0000067209</strain>
    </source>
</reference>
<keyword evidence="4" id="KW-1185">Reference proteome</keyword>
<evidence type="ECO:0000313" key="4">
    <source>
        <dbReference type="Proteomes" id="UP000654370"/>
    </source>
</evidence>
<feature type="region of interest" description="Disordered" evidence="2">
    <location>
        <begin position="1"/>
        <end position="60"/>
    </location>
</feature>
<feature type="region of interest" description="Disordered" evidence="2">
    <location>
        <begin position="204"/>
        <end position="240"/>
    </location>
</feature>
<dbReference type="SMART" id="SM00671">
    <property type="entry name" value="SEL1"/>
    <property type="match status" value="35"/>
</dbReference>
<evidence type="ECO:0000256" key="2">
    <source>
        <dbReference type="SAM" id="MobiDB-lite"/>
    </source>
</evidence>
<feature type="compositionally biased region" description="Low complexity" evidence="2">
    <location>
        <begin position="41"/>
        <end position="58"/>
    </location>
</feature>
<dbReference type="PANTHER" id="PTHR11102:SF160">
    <property type="entry name" value="ERAD-ASSOCIATED E3 UBIQUITIN-PROTEIN LIGASE COMPONENT HRD3"/>
    <property type="match status" value="1"/>
</dbReference>
<dbReference type="InterPro" id="IPR011990">
    <property type="entry name" value="TPR-like_helical_dom_sf"/>
</dbReference>
<evidence type="ECO:0000313" key="3">
    <source>
        <dbReference type="EMBL" id="KAG2178011.1"/>
    </source>
</evidence>
<dbReference type="PANTHER" id="PTHR11102">
    <property type="entry name" value="SEL-1-LIKE PROTEIN"/>
    <property type="match status" value="1"/>
</dbReference>
<protein>
    <recommendedName>
        <fullName evidence="5">HCP-like protein</fullName>
    </recommendedName>
</protein>
<dbReference type="Gene3D" id="1.25.40.10">
    <property type="entry name" value="Tetratricopeptide repeat domain"/>
    <property type="match status" value="7"/>
</dbReference>
<comment type="caution">
    <text evidence="3">The sequence shown here is derived from an EMBL/GenBank/DDBJ whole genome shotgun (WGS) entry which is preliminary data.</text>
</comment>
<gene>
    <name evidence="3" type="ORF">INT43_003264</name>
</gene>
<dbReference type="Pfam" id="PF08238">
    <property type="entry name" value="Sel1"/>
    <property type="match status" value="31"/>
</dbReference>
<feature type="compositionally biased region" description="Polar residues" evidence="2">
    <location>
        <begin position="208"/>
        <end position="240"/>
    </location>
</feature>
<dbReference type="EMBL" id="JAEPQZ010000008">
    <property type="protein sequence ID" value="KAG2178011.1"/>
    <property type="molecule type" value="Genomic_DNA"/>
</dbReference>
<evidence type="ECO:0000256" key="1">
    <source>
        <dbReference type="ARBA" id="ARBA00038101"/>
    </source>
</evidence>
<dbReference type="Proteomes" id="UP000654370">
    <property type="component" value="Unassembled WGS sequence"/>
</dbReference>
<accession>A0A8H7UA62</accession>
<dbReference type="OrthoDB" id="2242379at2759"/>
<dbReference type="Pfam" id="PF13432">
    <property type="entry name" value="TPR_16"/>
    <property type="match status" value="2"/>
</dbReference>
<comment type="similarity">
    <text evidence="1">Belongs to the sel-1 family.</text>
</comment>
<evidence type="ECO:0008006" key="5">
    <source>
        <dbReference type="Google" id="ProtNLM"/>
    </source>
</evidence>
<dbReference type="InterPro" id="IPR019734">
    <property type="entry name" value="TPR_rpt"/>
</dbReference>